<gene>
    <name evidence="1" type="ORF">PCAMFM013_S017g000204</name>
</gene>
<reference evidence="1 2" key="1">
    <citation type="journal article" date="2014" name="Nat. Commun.">
        <title>Multiple recent horizontal transfers of a large genomic region in cheese making fungi.</title>
        <authorList>
            <person name="Cheeseman K."/>
            <person name="Ropars J."/>
            <person name="Renault P."/>
            <person name="Dupont J."/>
            <person name="Gouzy J."/>
            <person name="Branca A."/>
            <person name="Abraham A.L."/>
            <person name="Ceppi M."/>
            <person name="Conseiller E."/>
            <person name="Debuchy R."/>
            <person name="Malagnac F."/>
            <person name="Goarin A."/>
            <person name="Silar P."/>
            <person name="Lacoste S."/>
            <person name="Sallet E."/>
            <person name="Bensimon A."/>
            <person name="Giraud T."/>
            <person name="Brygoo Y."/>
        </authorList>
    </citation>
    <scope>NUCLEOTIDE SEQUENCE [LARGE SCALE GENOMIC DNA]</scope>
    <source>
        <strain evidence="2">FM 013</strain>
    </source>
</reference>
<dbReference type="AlphaFoldDB" id="A0A0G4PJ31"/>
<keyword evidence="2" id="KW-1185">Reference proteome</keyword>
<name>A0A0G4PJ31_PENC3</name>
<accession>A0A0G4PJ31</accession>
<protein>
    <submittedName>
        <fullName evidence="1">Str. FM013</fullName>
    </submittedName>
</protein>
<evidence type="ECO:0000313" key="2">
    <source>
        <dbReference type="Proteomes" id="UP000053732"/>
    </source>
</evidence>
<sequence length="219" mass="24720">MDLSGTYDSTAFHSISSLHDANKHFRDKNGLSFVETKLKSLILQHGVANLFGVALVHRHFDLEEGTVLVEKDMVTAPWKCDSSFTKHGGRIIPTSWFWMGGRPHPYEFAFFPYSKATPPKLEEHTSFVKAFFDAVTLYGLDNCIGLRRLSGHESTGMLECTEGKVNIMFPSNEIPAELLQTGTDTMWFFDGQPPYRMYRCACTDVGSKLNPNHNHIDQP</sequence>
<evidence type="ECO:0000313" key="1">
    <source>
        <dbReference type="EMBL" id="CRL26221.1"/>
    </source>
</evidence>
<dbReference type="STRING" id="1429867.A0A0G4PJ31"/>
<dbReference type="Proteomes" id="UP000053732">
    <property type="component" value="Unassembled WGS sequence"/>
</dbReference>
<proteinExistence type="predicted"/>
<dbReference type="EMBL" id="HG793150">
    <property type="protein sequence ID" value="CRL26221.1"/>
    <property type="molecule type" value="Genomic_DNA"/>
</dbReference>
<organism evidence="1 2">
    <name type="scientific">Penicillium camemberti (strain FM 013)</name>
    <dbReference type="NCBI Taxonomy" id="1429867"/>
    <lineage>
        <taxon>Eukaryota</taxon>
        <taxon>Fungi</taxon>
        <taxon>Dikarya</taxon>
        <taxon>Ascomycota</taxon>
        <taxon>Pezizomycotina</taxon>
        <taxon>Eurotiomycetes</taxon>
        <taxon>Eurotiomycetidae</taxon>
        <taxon>Eurotiales</taxon>
        <taxon>Aspergillaceae</taxon>
        <taxon>Penicillium</taxon>
    </lineage>
</organism>